<protein>
    <recommendedName>
        <fullName evidence="5">Alpha-L-fucosidase</fullName>
    </recommendedName>
</protein>
<organism evidence="3 4">
    <name type="scientific">Rhodopirellula maiorica SM1</name>
    <dbReference type="NCBI Taxonomy" id="1265738"/>
    <lineage>
        <taxon>Bacteria</taxon>
        <taxon>Pseudomonadati</taxon>
        <taxon>Planctomycetota</taxon>
        <taxon>Planctomycetia</taxon>
        <taxon>Pirellulales</taxon>
        <taxon>Pirellulaceae</taxon>
        <taxon>Novipirellula</taxon>
    </lineage>
</organism>
<dbReference type="InterPro" id="IPR013780">
    <property type="entry name" value="Glyco_hydro_b"/>
</dbReference>
<dbReference type="PANTHER" id="PTHR31084:SF0">
    <property type="entry name" value="ALPHA-L-FUCOSIDASE 2"/>
    <property type="match status" value="1"/>
</dbReference>
<dbReference type="InterPro" id="IPR008928">
    <property type="entry name" value="6-hairpin_glycosidase_sf"/>
</dbReference>
<dbReference type="InterPro" id="IPR049053">
    <property type="entry name" value="AFCA-like_C"/>
</dbReference>
<dbReference type="GO" id="GO:0004560">
    <property type="term" value="F:alpha-L-fucosidase activity"/>
    <property type="evidence" value="ECO:0007669"/>
    <property type="project" value="TreeGrafter"/>
</dbReference>
<dbReference type="GO" id="GO:0005975">
    <property type="term" value="P:carbohydrate metabolic process"/>
    <property type="evidence" value="ECO:0007669"/>
    <property type="project" value="InterPro"/>
</dbReference>
<dbReference type="Gene3D" id="1.50.10.10">
    <property type="match status" value="1"/>
</dbReference>
<name>M5RMF9_9BACT</name>
<gene>
    <name evidence="3" type="ORF">RMSM_02705</name>
</gene>
<sequence length="718" mass="80972">MLGSMFHQLDNHTIRISLGRADVEDHKTKGQPFIAQSRLPNGYFTLKTAGKITCFEGRLDLYDAEARARVVTDKGQVEIRGFVHSADMVIVYEFMPSGGEAAMRLDFVPLKAIAPARLQAENDVAHKGDKAHPSRKKWASAPYKYNPDPELGVLDGYQICRQTLVAGGGTGTAWTVKDGRDGGQRLFISIEHSHPGSTAVADAVAHLKAIEDESFASLVQRHRDWWHDYYPKSFVSLDDTRMESFYWIQVYKFGAGARKGRAYMDTMGPWMVEETAWANGWFNLNTQLSYWFLSTANRLEVAESLFTKLDECLPTLVANMPESYGGDCAGMSTIAPQTFVSPFPSGRLGFTGELLWTCHDYWLMLERTMDAERITQKFFPLLKKSVNTYLHFMVEGEDGRIHLPETRSPEYGGGEDCNFNLALFRWGCRTLIQIDERYRINDPLLPKWKDVVARLVDYPKNENGYMVAKDFPFAQSHRHYSHLLMIYPLCEINIDQPENRELIAKSMDHWINYPGRGNAGYSWSGAAAMYALQGDGEKAGKYLDIFMRMQELYPDNPAEIHPTTMYTETNRVQPVTETPLSLCDSMQLMLLQSWGDTIRVFPAVPKSWRNIAFDGLLAAGGFEVSAVRKGGATQFIRIKSRAGEPCLLKTEMVPARIAGIEKSAVRQMPEGRFKIDLKQGEEAILYAEGVEEAIVEPVAAKPENCNSFGLNERYQPAK</sequence>
<dbReference type="Proteomes" id="UP000011991">
    <property type="component" value="Unassembled WGS sequence"/>
</dbReference>
<evidence type="ECO:0000259" key="1">
    <source>
        <dbReference type="Pfam" id="PF21307"/>
    </source>
</evidence>
<evidence type="ECO:0000259" key="2">
    <source>
        <dbReference type="Pfam" id="PF22124"/>
    </source>
</evidence>
<dbReference type="PANTHER" id="PTHR31084">
    <property type="entry name" value="ALPHA-L-FUCOSIDASE 2"/>
    <property type="match status" value="1"/>
</dbReference>
<dbReference type="Gene3D" id="2.60.40.1180">
    <property type="entry name" value="Golgi alpha-mannosidase II"/>
    <property type="match status" value="1"/>
</dbReference>
<dbReference type="AlphaFoldDB" id="M5RMF9"/>
<dbReference type="Pfam" id="PF21307">
    <property type="entry name" value="Glyco_hydro_95_C"/>
    <property type="match status" value="1"/>
</dbReference>
<evidence type="ECO:0008006" key="5">
    <source>
        <dbReference type="Google" id="ProtNLM"/>
    </source>
</evidence>
<accession>M5RMF9</accession>
<comment type="caution">
    <text evidence="3">The sequence shown here is derived from an EMBL/GenBank/DDBJ whole genome shotgun (WGS) entry which is preliminary data.</text>
</comment>
<evidence type="ECO:0000313" key="4">
    <source>
        <dbReference type="Proteomes" id="UP000011991"/>
    </source>
</evidence>
<evidence type="ECO:0000313" key="3">
    <source>
        <dbReference type="EMBL" id="EMI20371.1"/>
    </source>
</evidence>
<dbReference type="PATRIC" id="fig|1265738.3.peg.2717"/>
<keyword evidence="4" id="KW-1185">Reference proteome</keyword>
<dbReference type="InterPro" id="IPR054363">
    <property type="entry name" value="GH95_cat"/>
</dbReference>
<feature type="domain" description="Alpha fucosidase A-like C-terminal" evidence="1">
    <location>
        <begin position="592"/>
        <end position="681"/>
    </location>
</feature>
<reference evidence="3 4" key="1">
    <citation type="journal article" date="2013" name="Mar. Genomics">
        <title>Expression of sulfatases in Rhodopirellula baltica and the diversity of sulfatases in the genus Rhodopirellula.</title>
        <authorList>
            <person name="Wegner C.E."/>
            <person name="Richter-Heitmann T."/>
            <person name="Klindworth A."/>
            <person name="Klockow C."/>
            <person name="Richter M."/>
            <person name="Achstetter T."/>
            <person name="Glockner F.O."/>
            <person name="Harder J."/>
        </authorList>
    </citation>
    <scope>NUCLEOTIDE SEQUENCE [LARGE SCALE GENOMIC DNA]</scope>
    <source>
        <strain evidence="3 4">SM1</strain>
    </source>
</reference>
<dbReference type="EMBL" id="ANOG01000383">
    <property type="protein sequence ID" value="EMI20371.1"/>
    <property type="molecule type" value="Genomic_DNA"/>
</dbReference>
<proteinExistence type="predicted"/>
<dbReference type="InterPro" id="IPR012341">
    <property type="entry name" value="6hp_glycosidase-like_sf"/>
</dbReference>
<feature type="domain" description="Glycosyl hydrolase family 95 catalytic" evidence="2">
    <location>
        <begin position="253"/>
        <end position="550"/>
    </location>
</feature>
<dbReference type="SUPFAM" id="SSF48208">
    <property type="entry name" value="Six-hairpin glycosidases"/>
    <property type="match status" value="1"/>
</dbReference>
<dbReference type="Pfam" id="PF22124">
    <property type="entry name" value="Glyco_hydro_95_cat"/>
    <property type="match status" value="1"/>
</dbReference>